<proteinExistence type="inferred from homology"/>
<comment type="similarity">
    <text evidence="1">Belongs to the CbxX/CfxQ family.</text>
</comment>
<gene>
    <name evidence="5" type="ORF">SAMN04488053_101442</name>
</gene>
<evidence type="ECO:0000256" key="1">
    <source>
        <dbReference type="ARBA" id="ARBA00010378"/>
    </source>
</evidence>
<dbReference type="GO" id="GO:0005524">
    <property type="term" value="F:ATP binding"/>
    <property type="evidence" value="ECO:0007669"/>
    <property type="project" value="UniProtKB-KW"/>
</dbReference>
<dbReference type="Gene3D" id="3.40.50.300">
    <property type="entry name" value="P-loop containing nucleotide triphosphate hydrolases"/>
    <property type="match status" value="2"/>
</dbReference>
<dbReference type="SMART" id="SM00382">
    <property type="entry name" value="AAA"/>
    <property type="match status" value="2"/>
</dbReference>
<dbReference type="STRING" id="745820.SAMN04488053_101442"/>
<organism evidence="5 6">
    <name type="scientific">Alkalicoccus daliensis</name>
    <dbReference type="NCBI Taxonomy" id="745820"/>
    <lineage>
        <taxon>Bacteria</taxon>
        <taxon>Bacillati</taxon>
        <taxon>Bacillota</taxon>
        <taxon>Bacilli</taxon>
        <taxon>Bacillales</taxon>
        <taxon>Bacillaceae</taxon>
        <taxon>Alkalicoccus</taxon>
    </lineage>
</organism>
<name>A0A1H0AET0_9BACI</name>
<evidence type="ECO:0000256" key="3">
    <source>
        <dbReference type="ARBA" id="ARBA00022840"/>
    </source>
</evidence>
<reference evidence="6" key="1">
    <citation type="submission" date="2016-10" db="EMBL/GenBank/DDBJ databases">
        <authorList>
            <person name="Varghese N."/>
            <person name="Submissions S."/>
        </authorList>
    </citation>
    <scope>NUCLEOTIDE SEQUENCE [LARGE SCALE GENOMIC DNA]</scope>
    <source>
        <strain evidence="6">CGMCC 1.10369</strain>
    </source>
</reference>
<dbReference type="Pfam" id="PF17866">
    <property type="entry name" value="AAA_lid_6"/>
    <property type="match status" value="1"/>
</dbReference>
<dbReference type="EMBL" id="FNIL01000001">
    <property type="protein sequence ID" value="SDN31513.1"/>
    <property type="molecule type" value="Genomic_DNA"/>
</dbReference>
<feature type="domain" description="AAA+ ATPase" evidence="4">
    <location>
        <begin position="544"/>
        <end position="682"/>
    </location>
</feature>
<dbReference type="PANTHER" id="PTHR43392">
    <property type="entry name" value="AAA-TYPE ATPASE FAMILY PROTEIN / ANKYRIN REPEAT FAMILY PROTEIN"/>
    <property type="match status" value="1"/>
</dbReference>
<sequence>MNHRRMKVQETSLEEMKHKDYEELDEAVILQKLQELDKDDPVYAEWQILAAAARYHRKYEFDKRLEAHLNQVFEQERISAFVCKVFIDIAEKYYNIMWFNDDFQKIRETDHSQGKKKKLEMINHQLAEAFKKAEDLEKLQLQMQSACEITEDTKQQKKMKHILKLLPKLQQALLQAQHASEEYSQSISGIYASKEKKEMLLSSLDEVKKLTEDWESQFEELKEGSEALQELNRMTGLTEVKKKVEMYYHYLHYEKERAKRGLQSSDNQSLNMVITGNPGTGKTTIARLLAKIYHQLGVLPREEVIETDRSRLVGAYVGQTEEKTLSVIDEAAGGVLFIDEAHTLYSGNSEGADYGQTAIDTLVAAMTSGKYAGTFAVMLAGYTEEIRAFLTANPGLRSRFPPSNYIHLPDYSTSELIEIGEQAALDQDFTLTEQAYVQLRRRLEKERVDESFGNARSVQQLIQEAVFFQGAQTARNENYTDSAFTVLDAEAFQQDEEQNSEEDPMEALNHLVGLDQVKEEVKQLTAFVKIQKEREKKGLRSVPVQLHAVFSGPPGTGKTTIAEIYSRILKQLGLLKRGHLIVAGRSDLVAGYTGQTALKTKKIIKQALGGVLFIDEAYSLLRGSNEDFGKEAVDTLVEEMTKHSENLIVILAGYEEPMKALMNSNPGLASRFKKHIKFPAYTEKELLKILEMYVEHFGYYMGENVKRKLNGKLETYAQNGNARKIKDLVETAIQKQAYHAEYYNRDDMSELKIEDFDHLQEDGNV</sequence>
<dbReference type="CDD" id="cd00009">
    <property type="entry name" value="AAA"/>
    <property type="match status" value="1"/>
</dbReference>
<dbReference type="Gene3D" id="1.10.8.60">
    <property type="match status" value="1"/>
</dbReference>
<evidence type="ECO:0000313" key="6">
    <source>
        <dbReference type="Proteomes" id="UP000198778"/>
    </source>
</evidence>
<dbReference type="InterPro" id="IPR041627">
    <property type="entry name" value="AAA_lid_6"/>
</dbReference>
<dbReference type="Pfam" id="PF00004">
    <property type="entry name" value="AAA"/>
    <property type="match status" value="2"/>
</dbReference>
<dbReference type="SUPFAM" id="SSF52540">
    <property type="entry name" value="P-loop containing nucleoside triphosphate hydrolases"/>
    <property type="match status" value="2"/>
</dbReference>
<dbReference type="InterPro" id="IPR050773">
    <property type="entry name" value="CbxX/CfxQ_RuBisCO_ESX"/>
</dbReference>
<evidence type="ECO:0000313" key="5">
    <source>
        <dbReference type="EMBL" id="SDN31513.1"/>
    </source>
</evidence>
<keyword evidence="6" id="KW-1185">Reference proteome</keyword>
<dbReference type="RefSeq" id="WP_175444147.1">
    <property type="nucleotide sequence ID" value="NZ_FNIL01000001.1"/>
</dbReference>
<dbReference type="PANTHER" id="PTHR43392:SF2">
    <property type="entry name" value="AAA-TYPE ATPASE FAMILY PROTEIN _ ANKYRIN REPEAT FAMILY PROTEIN"/>
    <property type="match status" value="1"/>
</dbReference>
<dbReference type="InterPro" id="IPR003593">
    <property type="entry name" value="AAA+_ATPase"/>
</dbReference>
<dbReference type="PRINTS" id="PR00819">
    <property type="entry name" value="CBXCFQXSUPER"/>
</dbReference>
<dbReference type="Proteomes" id="UP000198778">
    <property type="component" value="Unassembled WGS sequence"/>
</dbReference>
<dbReference type="InterPro" id="IPR027417">
    <property type="entry name" value="P-loop_NTPase"/>
</dbReference>
<dbReference type="InterPro" id="IPR003959">
    <property type="entry name" value="ATPase_AAA_core"/>
</dbReference>
<dbReference type="AlphaFoldDB" id="A0A1H0AET0"/>
<dbReference type="GO" id="GO:0016887">
    <property type="term" value="F:ATP hydrolysis activity"/>
    <property type="evidence" value="ECO:0007669"/>
    <property type="project" value="InterPro"/>
</dbReference>
<dbReference type="FunFam" id="3.40.50.300:FF:000216">
    <property type="entry name" value="Type VII secretion ATPase EccA"/>
    <property type="match status" value="2"/>
</dbReference>
<keyword evidence="3" id="KW-0067">ATP-binding</keyword>
<evidence type="ECO:0000259" key="4">
    <source>
        <dbReference type="SMART" id="SM00382"/>
    </source>
</evidence>
<evidence type="ECO:0000256" key="2">
    <source>
        <dbReference type="ARBA" id="ARBA00022741"/>
    </source>
</evidence>
<accession>A0A1H0AET0</accession>
<keyword evidence="2" id="KW-0547">Nucleotide-binding</keyword>
<dbReference type="InterPro" id="IPR000641">
    <property type="entry name" value="CbxX/CfxQ"/>
</dbReference>
<feature type="domain" description="AAA+ ATPase" evidence="4">
    <location>
        <begin position="268"/>
        <end position="410"/>
    </location>
</feature>
<protein>
    <submittedName>
        <fullName evidence="5">AAA+-type ATPase, SpoVK/Ycf46/Vps4 family</fullName>
    </submittedName>
</protein>